<dbReference type="EMBL" id="KK122009">
    <property type="protein sequence ID" value="KFM81742.1"/>
    <property type="molecule type" value="Genomic_DNA"/>
</dbReference>
<organism evidence="1 2">
    <name type="scientific">Stegodyphus mimosarum</name>
    <name type="common">African social velvet spider</name>
    <dbReference type="NCBI Taxonomy" id="407821"/>
    <lineage>
        <taxon>Eukaryota</taxon>
        <taxon>Metazoa</taxon>
        <taxon>Ecdysozoa</taxon>
        <taxon>Arthropoda</taxon>
        <taxon>Chelicerata</taxon>
        <taxon>Arachnida</taxon>
        <taxon>Araneae</taxon>
        <taxon>Araneomorphae</taxon>
        <taxon>Entelegynae</taxon>
        <taxon>Eresoidea</taxon>
        <taxon>Eresidae</taxon>
        <taxon>Stegodyphus</taxon>
    </lineage>
</organism>
<sequence length="50" mass="5382">MTSCKIFTASFKLSSSAAASITYRMPCCPSKYLFQKGLITSEPPSSLIST</sequence>
<gene>
    <name evidence="1" type="ORF">X975_04828</name>
</gene>
<name>A0A087UWK3_STEMI</name>
<dbReference type="AlphaFoldDB" id="A0A087UWK3"/>
<evidence type="ECO:0000313" key="1">
    <source>
        <dbReference type="EMBL" id="KFM81742.1"/>
    </source>
</evidence>
<accession>A0A087UWK3</accession>
<keyword evidence="2" id="KW-1185">Reference proteome</keyword>
<feature type="non-terminal residue" evidence="1">
    <location>
        <position position="50"/>
    </location>
</feature>
<proteinExistence type="predicted"/>
<protein>
    <submittedName>
        <fullName evidence="1">Uncharacterized protein</fullName>
    </submittedName>
</protein>
<evidence type="ECO:0000313" key="2">
    <source>
        <dbReference type="Proteomes" id="UP000054359"/>
    </source>
</evidence>
<reference evidence="1 2" key="1">
    <citation type="submission" date="2013-11" db="EMBL/GenBank/DDBJ databases">
        <title>Genome sequencing of Stegodyphus mimosarum.</title>
        <authorList>
            <person name="Bechsgaard J."/>
        </authorList>
    </citation>
    <scope>NUCLEOTIDE SEQUENCE [LARGE SCALE GENOMIC DNA]</scope>
</reference>
<dbReference type="Proteomes" id="UP000054359">
    <property type="component" value="Unassembled WGS sequence"/>
</dbReference>